<proteinExistence type="predicted"/>
<keyword evidence="3" id="KW-1185">Reference proteome</keyword>
<gene>
    <name evidence="2" type="ORF">TI39_contig4219g00004</name>
</gene>
<dbReference type="AlphaFoldDB" id="A0A0F4G9L8"/>
<organism evidence="2 3">
    <name type="scientific">Zymoseptoria brevis</name>
    <dbReference type="NCBI Taxonomy" id="1047168"/>
    <lineage>
        <taxon>Eukaryota</taxon>
        <taxon>Fungi</taxon>
        <taxon>Dikarya</taxon>
        <taxon>Ascomycota</taxon>
        <taxon>Pezizomycotina</taxon>
        <taxon>Dothideomycetes</taxon>
        <taxon>Dothideomycetidae</taxon>
        <taxon>Mycosphaerellales</taxon>
        <taxon>Mycosphaerellaceae</taxon>
        <taxon>Zymoseptoria</taxon>
    </lineage>
</organism>
<protein>
    <submittedName>
        <fullName evidence="2">Uncharacterized protein</fullName>
    </submittedName>
</protein>
<reference evidence="2 3" key="1">
    <citation type="submission" date="2015-03" db="EMBL/GenBank/DDBJ databases">
        <title>RNA-seq based gene annotation and comparative genomics of four Zymoseptoria species reveal species-specific pathogenicity related genes and transposable element activity.</title>
        <authorList>
            <person name="Grandaubert J."/>
            <person name="Bhattacharyya A."/>
            <person name="Stukenbrock E.H."/>
        </authorList>
    </citation>
    <scope>NUCLEOTIDE SEQUENCE [LARGE SCALE GENOMIC DNA]</scope>
    <source>
        <strain evidence="2 3">Zb18110</strain>
    </source>
</reference>
<dbReference type="EMBL" id="LAFY01004178">
    <property type="protein sequence ID" value="KJX94083.1"/>
    <property type="molecule type" value="Genomic_DNA"/>
</dbReference>
<dbReference type="Proteomes" id="UP000033647">
    <property type="component" value="Unassembled WGS sequence"/>
</dbReference>
<dbReference type="OrthoDB" id="3919546at2759"/>
<evidence type="ECO:0000313" key="3">
    <source>
        <dbReference type="Proteomes" id="UP000033647"/>
    </source>
</evidence>
<evidence type="ECO:0000313" key="2">
    <source>
        <dbReference type="EMBL" id="KJX94083.1"/>
    </source>
</evidence>
<comment type="caution">
    <text evidence="2">The sequence shown here is derived from an EMBL/GenBank/DDBJ whole genome shotgun (WGS) entry which is preliminary data.</text>
</comment>
<evidence type="ECO:0000256" key="1">
    <source>
        <dbReference type="SAM" id="MobiDB-lite"/>
    </source>
</evidence>
<sequence>MKCPLTILHTCQLTCNPKTPAYSKMEKVSPPPYSNGSQGPSQDPAAVAADALLGRLVERVNEDFVQDYPPEAQGIVDQETKRIRNMLEFTLAVDYQGYSSTSLSAADREHFMHMNKATGQLRSTLVLQRARPSREVRPNPAERQVLAAYFWKYLFEPCKALSLPVDFVYSSINALSRYIDGNGCYEGSTFGILQQYRVEQLAGKLYRDRHVVIPLIFTEYTARNRMLNGVNAIEELYFISIDGVEGSTLPNTTSRNFQTAWSVKYEANERGVAYASTRKAAIARACKELSTKYWSKAVQSCVAGVLARFKRVKEGKREPDFSKATWRGEDTKLPLTRRPMDASAPGAWWRLCSFHIPDYCEFRDQVLMNDC</sequence>
<feature type="region of interest" description="Disordered" evidence="1">
    <location>
        <begin position="20"/>
        <end position="44"/>
    </location>
</feature>
<accession>A0A0F4G9L8</accession>
<name>A0A0F4G9L8_9PEZI</name>